<feature type="domain" description="TIR" evidence="1">
    <location>
        <begin position="258"/>
        <end position="401"/>
    </location>
</feature>
<proteinExistence type="predicted"/>
<dbReference type="PROSITE" id="PS51534">
    <property type="entry name" value="SEFIR"/>
    <property type="match status" value="1"/>
</dbReference>
<dbReference type="EMBL" id="WMJX01000044">
    <property type="protein sequence ID" value="MTG99103.1"/>
    <property type="molecule type" value="Genomic_DNA"/>
</dbReference>
<dbReference type="InterPro" id="IPR000157">
    <property type="entry name" value="TIR_dom"/>
</dbReference>
<dbReference type="Pfam" id="PF13676">
    <property type="entry name" value="TIR_2"/>
    <property type="match status" value="1"/>
</dbReference>
<dbReference type="RefSeq" id="WP_155093106.1">
    <property type="nucleotide sequence ID" value="NZ_WMJX01000044.1"/>
</dbReference>
<organism evidence="3 4">
    <name type="scientific">Myroides albus</name>
    <dbReference type="NCBI Taxonomy" id="2562892"/>
    <lineage>
        <taxon>Bacteria</taxon>
        <taxon>Pseudomonadati</taxon>
        <taxon>Bacteroidota</taxon>
        <taxon>Flavobacteriia</taxon>
        <taxon>Flavobacteriales</taxon>
        <taxon>Flavobacteriaceae</taxon>
        <taxon>Myroides</taxon>
    </lineage>
</organism>
<feature type="domain" description="SEFIR" evidence="2">
    <location>
        <begin position="259"/>
        <end position="392"/>
    </location>
</feature>
<dbReference type="SUPFAM" id="SSF52200">
    <property type="entry name" value="Toll/Interleukin receptor TIR domain"/>
    <property type="match status" value="1"/>
</dbReference>
<keyword evidence="4" id="KW-1185">Reference proteome</keyword>
<dbReference type="AlphaFoldDB" id="A0A6I3LL78"/>
<gene>
    <name evidence="3" type="ORF">GJV76_13335</name>
</gene>
<evidence type="ECO:0000313" key="4">
    <source>
        <dbReference type="Proteomes" id="UP000438760"/>
    </source>
</evidence>
<protein>
    <submittedName>
        <fullName evidence="3">TIR domain-containing protein</fullName>
    </submittedName>
</protein>
<comment type="caution">
    <text evidence="3">The sequence shown here is derived from an EMBL/GenBank/DDBJ whole genome shotgun (WGS) entry which is preliminary data.</text>
</comment>
<dbReference type="PROSITE" id="PS50104">
    <property type="entry name" value="TIR"/>
    <property type="match status" value="1"/>
</dbReference>
<dbReference type="InterPro" id="IPR013568">
    <property type="entry name" value="SEFIR_dom"/>
</dbReference>
<dbReference type="GO" id="GO:0007165">
    <property type="term" value="P:signal transduction"/>
    <property type="evidence" value="ECO:0007669"/>
    <property type="project" value="InterPro"/>
</dbReference>
<dbReference type="InterPro" id="IPR035897">
    <property type="entry name" value="Toll_tir_struct_dom_sf"/>
</dbReference>
<accession>A0A6I3LL78</accession>
<evidence type="ECO:0000313" key="3">
    <source>
        <dbReference type="EMBL" id="MTG99103.1"/>
    </source>
</evidence>
<sequence length="417" mass="49746">MINQEDLYQLLYNEQWTEILNLLYKEKQHIKNDVLLSFASKTFEAEFLNKVKNYDNSRIDITNNLSKLYLLHHGNFHQLTDENYKTLILEIVKRKPLEEAYQYAITFPDEDICKKIISDFNFLIIKKEGYKLRQPNKTPQNWIEIYNRLFEVINNQSDTATYFSGPRFIDTIRQYEPFFPDYPQFINQRNFEGKSTSRKIFYYDILLGLREDIRVKVITRILEIVKPFEKEKVIAIENIIDNKIPEVKIEKISSIYNNKPNVFISYSWDNKEHKNWVLNLANKLCSDGINVILDRYYLKPGKNLTHFVEENLSQVDRVIVIFTKNYKLKADKRTGGVGYEYSIMNVELYNNQTSNEKIIPILREGTKEESIPTFMQQFIHIDTRNDENFENSYIDLIREIYNEPEIKKPKIGEKPIF</sequence>
<name>A0A6I3LL78_9FLAO</name>
<dbReference type="Proteomes" id="UP000438760">
    <property type="component" value="Unassembled WGS sequence"/>
</dbReference>
<evidence type="ECO:0000259" key="2">
    <source>
        <dbReference type="PROSITE" id="PS51534"/>
    </source>
</evidence>
<dbReference type="OrthoDB" id="5149141at2"/>
<reference evidence="3 4" key="1">
    <citation type="submission" date="2019-11" db="EMBL/GenBank/DDBJ databases">
        <title>Genome of Strain BIT-d1.</title>
        <authorList>
            <person name="Yang Y."/>
        </authorList>
    </citation>
    <scope>NUCLEOTIDE SEQUENCE [LARGE SCALE GENOMIC DNA]</scope>
    <source>
        <strain evidence="3 4">BIT-d1</strain>
    </source>
</reference>
<evidence type="ECO:0000259" key="1">
    <source>
        <dbReference type="PROSITE" id="PS50104"/>
    </source>
</evidence>
<dbReference type="Gene3D" id="3.40.50.10140">
    <property type="entry name" value="Toll/interleukin-1 receptor homology (TIR) domain"/>
    <property type="match status" value="1"/>
</dbReference>